<dbReference type="VEuPathDB" id="ToxoDB:TGDOM2_232260"/>
<dbReference type="EMBL" id="AHZU02000087">
    <property type="protein sequence ID" value="KFG48667.1"/>
    <property type="molecule type" value="Genomic_DNA"/>
</dbReference>
<feature type="transmembrane region" description="Helical" evidence="1">
    <location>
        <begin position="256"/>
        <end position="279"/>
    </location>
</feature>
<feature type="transmembrane region" description="Helical" evidence="1">
    <location>
        <begin position="206"/>
        <end position="225"/>
    </location>
</feature>
<evidence type="ECO:0000256" key="1">
    <source>
        <dbReference type="SAM" id="Phobius"/>
    </source>
</evidence>
<organism evidence="2 3">
    <name type="scientific">Toxoplasma gondii GAB2-2007-GAL-DOM2</name>
    <dbReference type="NCBI Taxonomy" id="1130820"/>
    <lineage>
        <taxon>Eukaryota</taxon>
        <taxon>Sar</taxon>
        <taxon>Alveolata</taxon>
        <taxon>Apicomplexa</taxon>
        <taxon>Conoidasida</taxon>
        <taxon>Coccidia</taxon>
        <taxon>Eucoccidiorida</taxon>
        <taxon>Eimeriorina</taxon>
        <taxon>Sarcocystidae</taxon>
        <taxon>Toxoplasma</taxon>
    </lineage>
</organism>
<keyword evidence="1" id="KW-1133">Transmembrane helix</keyword>
<protein>
    <submittedName>
        <fullName evidence="2">Putative transmembrane protein</fullName>
    </submittedName>
</protein>
<dbReference type="OrthoDB" id="337844at2759"/>
<name>A0A086KW99_TOXGO</name>
<accession>A0A086KW99</accession>
<keyword evidence="1" id="KW-0472">Membrane</keyword>
<feature type="transmembrane region" description="Helical" evidence="1">
    <location>
        <begin position="147"/>
        <end position="167"/>
    </location>
</feature>
<proteinExistence type="predicted"/>
<sequence>MATQLSDPYAAHYAPVSSAANEPTRPAVLVSNGPPTGPSVVMPSAGAPMPSSYVACPASAAPGTVYVMAQGLPSTGLAPSTTGSFSYPAQSAMPGGSFFMSSAPISTVRQAQPPTLLPALPHSFRAGWLGSRLADASSEDLPGVRTLRGGIVTCIMVLLVSSLFACLGRTDFNFVLYLVGYHLWCVDGETKSVTGVKRLLRGARQYAVLLCIASIVEITWLFIAYSTWSCEKGDAELCFPESENLRVRWTYGMHNWALGLSTFNLLVKIFLIFLSFTWVQQQRTTLGLGGAGPVPGGTSILPPGSD</sequence>
<gene>
    <name evidence="2" type="ORF">TGDOM2_232260</name>
</gene>
<comment type="caution">
    <text evidence="2">The sequence shown here is derived from an EMBL/GenBank/DDBJ whole genome shotgun (WGS) entry which is preliminary data.</text>
</comment>
<keyword evidence="1 2" id="KW-0812">Transmembrane</keyword>
<evidence type="ECO:0000313" key="2">
    <source>
        <dbReference type="EMBL" id="KFG48667.1"/>
    </source>
</evidence>
<evidence type="ECO:0000313" key="3">
    <source>
        <dbReference type="Proteomes" id="UP000028837"/>
    </source>
</evidence>
<dbReference type="Proteomes" id="UP000028837">
    <property type="component" value="Unassembled WGS sequence"/>
</dbReference>
<dbReference type="AlphaFoldDB" id="A0A086KW99"/>
<reference evidence="2 3" key="1">
    <citation type="submission" date="2014-02" db="EMBL/GenBank/DDBJ databases">
        <authorList>
            <person name="Sibley D."/>
            <person name="Venepally P."/>
            <person name="Karamycheva S."/>
            <person name="Hadjithomas M."/>
            <person name="Khan A."/>
            <person name="Brunk B."/>
            <person name="Roos D."/>
            <person name="Caler E."/>
            <person name="Lorenzi H."/>
        </authorList>
    </citation>
    <scope>NUCLEOTIDE SEQUENCE [LARGE SCALE GENOMIC DNA]</scope>
    <source>
        <strain evidence="2 3">GAB2-2007-GAL-DOM2</strain>
    </source>
</reference>